<comment type="caution">
    <text evidence="4">The sequence shown here is derived from an EMBL/GenBank/DDBJ whole genome shotgun (WGS) entry which is preliminary data.</text>
</comment>
<reference evidence="4 5" key="1">
    <citation type="submission" date="2020-08" db="EMBL/GenBank/DDBJ databases">
        <title>Plant Genome Project.</title>
        <authorList>
            <person name="Zhang R.-G."/>
        </authorList>
    </citation>
    <scope>NUCLEOTIDE SEQUENCE [LARGE SCALE GENOMIC DNA]</scope>
    <source>
        <tissue evidence="4">Rhizome</tissue>
    </source>
</reference>
<feature type="domain" description="LOB" evidence="3">
    <location>
        <begin position="40"/>
        <end position="141"/>
    </location>
</feature>
<dbReference type="InterPro" id="IPR004883">
    <property type="entry name" value="LOB"/>
</dbReference>
<keyword evidence="5" id="KW-1185">Reference proteome</keyword>
<dbReference type="EMBL" id="JACMSC010000005">
    <property type="protein sequence ID" value="KAG6521512.1"/>
    <property type="molecule type" value="Genomic_DNA"/>
</dbReference>
<sequence>MESSAAFHGIRTAISSSATSSSVLSPTSSPPPTVAPGYGGPCAACKVLRRRCSDKCVLAPYFPPAELLNFATAHRVFGASNIIKLLQELPEGHRADAVSSMVYEAGARVRDPIYGCAGAICLLQKQVEGLQAELAQAHAELLKLQAQHKSLVNALLSPQLPPPLDASAPFADYIGEPWDEPLWTI</sequence>
<evidence type="ECO:0000259" key="3">
    <source>
        <dbReference type="PROSITE" id="PS50891"/>
    </source>
</evidence>
<evidence type="ECO:0000313" key="5">
    <source>
        <dbReference type="Proteomes" id="UP000734854"/>
    </source>
</evidence>
<accession>A0A8J5H8I6</accession>
<dbReference type="Pfam" id="PF03195">
    <property type="entry name" value="LOB"/>
    <property type="match status" value="1"/>
</dbReference>
<dbReference type="Proteomes" id="UP000734854">
    <property type="component" value="Unassembled WGS sequence"/>
</dbReference>
<protein>
    <recommendedName>
        <fullName evidence="3">LOB domain-containing protein</fullName>
    </recommendedName>
</protein>
<keyword evidence="2" id="KW-0175">Coiled coil</keyword>
<dbReference type="PROSITE" id="PS50891">
    <property type="entry name" value="LOB"/>
    <property type="match status" value="1"/>
</dbReference>
<proteinExistence type="inferred from homology"/>
<evidence type="ECO:0000313" key="4">
    <source>
        <dbReference type="EMBL" id="KAG6521512.1"/>
    </source>
</evidence>
<evidence type="ECO:0000256" key="1">
    <source>
        <dbReference type="ARBA" id="ARBA00005474"/>
    </source>
</evidence>
<dbReference type="OrthoDB" id="778083at2759"/>
<name>A0A8J5H8I6_ZINOF</name>
<feature type="coiled-coil region" evidence="2">
    <location>
        <begin position="127"/>
        <end position="154"/>
    </location>
</feature>
<dbReference type="AlphaFoldDB" id="A0A8J5H8I6"/>
<gene>
    <name evidence="4" type="ORF">ZIOFF_018635</name>
</gene>
<dbReference type="PANTHER" id="PTHR31301:SF206">
    <property type="entry name" value="LOB DOMAIN-CONTAINING PROTEIN 1"/>
    <property type="match status" value="1"/>
</dbReference>
<evidence type="ECO:0000256" key="2">
    <source>
        <dbReference type="SAM" id="Coils"/>
    </source>
</evidence>
<comment type="similarity">
    <text evidence="1">Belongs to the LOB domain-containing protein family.</text>
</comment>
<organism evidence="4 5">
    <name type="scientific">Zingiber officinale</name>
    <name type="common">Ginger</name>
    <name type="synonym">Amomum zingiber</name>
    <dbReference type="NCBI Taxonomy" id="94328"/>
    <lineage>
        <taxon>Eukaryota</taxon>
        <taxon>Viridiplantae</taxon>
        <taxon>Streptophyta</taxon>
        <taxon>Embryophyta</taxon>
        <taxon>Tracheophyta</taxon>
        <taxon>Spermatophyta</taxon>
        <taxon>Magnoliopsida</taxon>
        <taxon>Liliopsida</taxon>
        <taxon>Zingiberales</taxon>
        <taxon>Zingiberaceae</taxon>
        <taxon>Zingiber</taxon>
    </lineage>
</organism>
<dbReference type="PANTHER" id="PTHR31301">
    <property type="entry name" value="LOB DOMAIN-CONTAINING PROTEIN 4-RELATED"/>
    <property type="match status" value="1"/>
</dbReference>